<dbReference type="InterPro" id="IPR032675">
    <property type="entry name" value="LRR_dom_sf"/>
</dbReference>
<sequence>MATDPISNLPNEILLQIFGYFCLHCQDEYNQSWDTRPLRHKPHRTRQRGDLKSWYSLDRHTLYSASLVSRRLRDIAQSVLYHEFALGHGDSWVSKLYTWQGRLASFMRCLAQRPDLARSVRVCYISTSLFETSCQEENRAIILEAARALDIDLPAAWRQRVSKASTHEKCDWPDTYQVFLDSHLDGNGSLDERQLRNLHNAFREGSEPGRRWMNAELVAMLIALMPKLDYISLQGNSRWPTHGIPHSALPALGVSNLPLKTLDLAIGGSPIIQLASSLETLNLHQHSFHGSPIPEMPKLKTLRVTDCLVSAKSLQELLAACTGSLTAFEFEAKIDPGSFNPFASGTSSDHFQFSEAIECLERHKDSLKVLHLDLANRGFQMNKIPDDLDLKHFSVLEHVFLNSTVLFGHVPIAKEHEVDHQVLMRLLPDSIVSLSARNDSRWTSCLEEALLTLAGWKGQTPQLFPSLKSIQSDIISMGTKSLVSLFGAVGVGFDIKVCLLSEVKPYLNGMNGRSDLLLPNVESHADGQ</sequence>
<proteinExistence type="predicted"/>
<dbReference type="Gene3D" id="1.20.1280.50">
    <property type="match status" value="1"/>
</dbReference>
<evidence type="ECO:0000313" key="1">
    <source>
        <dbReference type="EMBL" id="KAH7232050.1"/>
    </source>
</evidence>
<dbReference type="AlphaFoldDB" id="A0A9P9JTX5"/>
<dbReference type="Gene3D" id="3.80.10.10">
    <property type="entry name" value="Ribonuclease Inhibitor"/>
    <property type="match status" value="1"/>
</dbReference>
<gene>
    <name evidence="1" type="ORF">B0J15DRAFT_195543</name>
</gene>
<dbReference type="Proteomes" id="UP000736672">
    <property type="component" value="Unassembled WGS sequence"/>
</dbReference>
<reference evidence="1" key="1">
    <citation type="journal article" date="2021" name="Nat. Commun.">
        <title>Genetic determinants of endophytism in the Arabidopsis root mycobiome.</title>
        <authorList>
            <person name="Mesny F."/>
            <person name="Miyauchi S."/>
            <person name="Thiergart T."/>
            <person name="Pickel B."/>
            <person name="Atanasova L."/>
            <person name="Karlsson M."/>
            <person name="Huettel B."/>
            <person name="Barry K.W."/>
            <person name="Haridas S."/>
            <person name="Chen C."/>
            <person name="Bauer D."/>
            <person name="Andreopoulos W."/>
            <person name="Pangilinan J."/>
            <person name="LaButti K."/>
            <person name="Riley R."/>
            <person name="Lipzen A."/>
            <person name="Clum A."/>
            <person name="Drula E."/>
            <person name="Henrissat B."/>
            <person name="Kohler A."/>
            <person name="Grigoriev I.V."/>
            <person name="Martin F.M."/>
            <person name="Hacquard S."/>
        </authorList>
    </citation>
    <scope>NUCLEOTIDE SEQUENCE</scope>
    <source>
        <strain evidence="1">FSSC 5 MPI-SDFR-AT-0091</strain>
    </source>
</reference>
<accession>A0A9P9JTX5</accession>
<evidence type="ECO:0008006" key="3">
    <source>
        <dbReference type="Google" id="ProtNLM"/>
    </source>
</evidence>
<organism evidence="1 2">
    <name type="scientific">Fusarium solani</name>
    <name type="common">Filamentous fungus</name>
    <dbReference type="NCBI Taxonomy" id="169388"/>
    <lineage>
        <taxon>Eukaryota</taxon>
        <taxon>Fungi</taxon>
        <taxon>Dikarya</taxon>
        <taxon>Ascomycota</taxon>
        <taxon>Pezizomycotina</taxon>
        <taxon>Sordariomycetes</taxon>
        <taxon>Hypocreomycetidae</taxon>
        <taxon>Hypocreales</taxon>
        <taxon>Nectriaceae</taxon>
        <taxon>Fusarium</taxon>
        <taxon>Fusarium solani species complex</taxon>
    </lineage>
</organism>
<dbReference type="EMBL" id="JAGTJS010000030">
    <property type="protein sequence ID" value="KAH7232050.1"/>
    <property type="molecule type" value="Genomic_DNA"/>
</dbReference>
<comment type="caution">
    <text evidence="1">The sequence shown here is derived from an EMBL/GenBank/DDBJ whole genome shotgun (WGS) entry which is preliminary data.</text>
</comment>
<name>A0A9P9JTX5_FUSSL</name>
<keyword evidence="2" id="KW-1185">Reference proteome</keyword>
<evidence type="ECO:0000313" key="2">
    <source>
        <dbReference type="Proteomes" id="UP000736672"/>
    </source>
</evidence>
<protein>
    <recommendedName>
        <fullName evidence="3">F-box domain-containing protein</fullName>
    </recommendedName>
</protein>
<dbReference type="OrthoDB" id="2520703at2759"/>
<dbReference type="SUPFAM" id="SSF52047">
    <property type="entry name" value="RNI-like"/>
    <property type="match status" value="1"/>
</dbReference>